<name>A0A0D0JGI8_AGRTU</name>
<keyword evidence="2" id="KW-0805">Transcription regulation</keyword>
<protein>
    <recommendedName>
        <fullName evidence="6">HTH-type transcriptional regulator TtuA</fullName>
    </recommendedName>
    <alternativeName>
        <fullName evidence="7">Tartrate utilization transcriptional regulator</fullName>
    </alternativeName>
</protein>
<evidence type="ECO:0000259" key="8">
    <source>
        <dbReference type="PROSITE" id="PS50931"/>
    </source>
</evidence>
<dbReference type="PRINTS" id="PR00039">
    <property type="entry name" value="HTHLYSR"/>
</dbReference>
<dbReference type="OrthoDB" id="196624at2"/>
<evidence type="ECO:0000313" key="10">
    <source>
        <dbReference type="Proteomes" id="UP000035017"/>
    </source>
</evidence>
<evidence type="ECO:0000256" key="3">
    <source>
        <dbReference type="ARBA" id="ARBA00023125"/>
    </source>
</evidence>
<evidence type="ECO:0000313" key="9">
    <source>
        <dbReference type="EMBL" id="KIQ05092.1"/>
    </source>
</evidence>
<evidence type="ECO:0000256" key="2">
    <source>
        <dbReference type="ARBA" id="ARBA00023015"/>
    </source>
</evidence>
<sequence length="322" mass="34985">MEANPTLDQLQVFLSVAETGSFSAASRALNRAQSVVSYTIANLEAQLEVTLFERNGVRQPKLTDEGAAMLEHARRIVSGLQDLRARAKGLKQGLEAEVSLAISTMVPAEAVVDALRDFRVQFPTVTLNLSVGELGMVMDMVLNRKANIGIGGAMFHQDDGLVIDKVGHSFMVPVAAADHPLVLLNRPLTLADVREEVQLVVTDASGLTKGKDFNVLSYKKWRVSDIATKYQLIKGGLGWGGLPVSVVRNDIINGSLKALELDSYEGGEYPLYALHKADSPCGPAATWLIEAFQERLSQCPNHDGFLRRMTLARESSLKDAAE</sequence>
<dbReference type="SUPFAM" id="SSF53850">
    <property type="entry name" value="Periplasmic binding protein-like II"/>
    <property type="match status" value="1"/>
</dbReference>
<evidence type="ECO:0000256" key="1">
    <source>
        <dbReference type="ARBA" id="ARBA00009437"/>
    </source>
</evidence>
<dbReference type="FunFam" id="1.10.10.10:FF:000001">
    <property type="entry name" value="LysR family transcriptional regulator"/>
    <property type="match status" value="1"/>
</dbReference>
<reference evidence="9 10" key="1">
    <citation type="submission" date="2014-12" db="EMBL/GenBank/DDBJ databases">
        <title>16Stimator: statistical estimation of ribosomal gene copy numbers from draft genome assemblies.</title>
        <authorList>
            <person name="Perisin M.A."/>
            <person name="Vetter M."/>
            <person name="Gilbert J.A."/>
            <person name="Bergelson J."/>
        </authorList>
    </citation>
    <scope>NUCLEOTIDE SEQUENCE [LARGE SCALE GENOMIC DNA]</scope>
    <source>
        <strain evidence="9 10">MEJ076</strain>
    </source>
</reference>
<evidence type="ECO:0000256" key="4">
    <source>
        <dbReference type="ARBA" id="ARBA00023163"/>
    </source>
</evidence>
<accession>A0A0D0JGI8</accession>
<dbReference type="InterPro" id="IPR036388">
    <property type="entry name" value="WH-like_DNA-bd_sf"/>
</dbReference>
<dbReference type="Gene3D" id="1.10.10.10">
    <property type="entry name" value="Winged helix-like DNA-binding domain superfamily/Winged helix DNA-binding domain"/>
    <property type="match status" value="1"/>
</dbReference>
<evidence type="ECO:0000256" key="6">
    <source>
        <dbReference type="ARBA" id="ARBA00067332"/>
    </source>
</evidence>
<dbReference type="InterPro" id="IPR000847">
    <property type="entry name" value="LysR_HTH_N"/>
</dbReference>
<dbReference type="PANTHER" id="PTHR30126:SF91">
    <property type="entry name" value="LYSR FAMILY TRANSCRIPTIONAL REGULATOR"/>
    <property type="match status" value="1"/>
</dbReference>
<dbReference type="AlphaFoldDB" id="A0A0D0JGI8"/>
<comment type="similarity">
    <text evidence="1">Belongs to the LysR transcriptional regulatory family.</text>
</comment>
<evidence type="ECO:0000256" key="7">
    <source>
        <dbReference type="ARBA" id="ARBA00083243"/>
    </source>
</evidence>
<dbReference type="Pfam" id="PF00126">
    <property type="entry name" value="HTH_1"/>
    <property type="match status" value="1"/>
</dbReference>
<feature type="domain" description="HTH lysR-type" evidence="8">
    <location>
        <begin position="5"/>
        <end position="63"/>
    </location>
</feature>
<gene>
    <name evidence="9" type="ORF">RU07_02555</name>
</gene>
<dbReference type="GO" id="GO:0000976">
    <property type="term" value="F:transcription cis-regulatory region binding"/>
    <property type="evidence" value="ECO:0007669"/>
    <property type="project" value="TreeGrafter"/>
</dbReference>
<dbReference type="PANTHER" id="PTHR30126">
    <property type="entry name" value="HTH-TYPE TRANSCRIPTIONAL REGULATOR"/>
    <property type="match status" value="1"/>
</dbReference>
<dbReference type="PROSITE" id="PS50931">
    <property type="entry name" value="HTH_LYSR"/>
    <property type="match status" value="1"/>
</dbReference>
<dbReference type="InterPro" id="IPR005119">
    <property type="entry name" value="LysR_subst-bd"/>
</dbReference>
<dbReference type="SUPFAM" id="SSF46785">
    <property type="entry name" value="Winged helix' DNA-binding domain"/>
    <property type="match status" value="1"/>
</dbReference>
<dbReference type="Pfam" id="PF03466">
    <property type="entry name" value="LysR_substrate"/>
    <property type="match status" value="1"/>
</dbReference>
<comment type="function">
    <text evidence="5">Transcriptional regulator of the ttuABCDE tartrate utilization operon.</text>
</comment>
<dbReference type="Gene3D" id="3.40.190.290">
    <property type="match status" value="1"/>
</dbReference>
<dbReference type="Proteomes" id="UP000035017">
    <property type="component" value="Unassembled WGS sequence"/>
</dbReference>
<keyword evidence="3" id="KW-0238">DNA-binding</keyword>
<evidence type="ECO:0000256" key="5">
    <source>
        <dbReference type="ARBA" id="ARBA00054626"/>
    </source>
</evidence>
<dbReference type="GO" id="GO:0003700">
    <property type="term" value="F:DNA-binding transcription factor activity"/>
    <property type="evidence" value="ECO:0007669"/>
    <property type="project" value="InterPro"/>
</dbReference>
<organism evidence="9 10">
    <name type="scientific">Agrobacterium tumefaciens</name>
    <dbReference type="NCBI Taxonomy" id="358"/>
    <lineage>
        <taxon>Bacteria</taxon>
        <taxon>Pseudomonadati</taxon>
        <taxon>Pseudomonadota</taxon>
        <taxon>Alphaproteobacteria</taxon>
        <taxon>Hyphomicrobiales</taxon>
        <taxon>Rhizobiaceae</taxon>
        <taxon>Rhizobium/Agrobacterium group</taxon>
        <taxon>Agrobacterium</taxon>
        <taxon>Agrobacterium tumefaciens complex</taxon>
    </lineage>
</organism>
<dbReference type="EMBL" id="JXQV01000003">
    <property type="protein sequence ID" value="KIQ05092.1"/>
    <property type="molecule type" value="Genomic_DNA"/>
</dbReference>
<dbReference type="InterPro" id="IPR036390">
    <property type="entry name" value="WH_DNA-bd_sf"/>
</dbReference>
<keyword evidence="4" id="KW-0804">Transcription</keyword>
<proteinExistence type="inferred from homology"/>
<comment type="caution">
    <text evidence="9">The sequence shown here is derived from an EMBL/GenBank/DDBJ whole genome shotgun (WGS) entry which is preliminary data.</text>
</comment>